<dbReference type="EMBL" id="CAJOBH010226998">
    <property type="protein sequence ID" value="CAF5055089.1"/>
    <property type="molecule type" value="Genomic_DNA"/>
</dbReference>
<evidence type="ECO:0000313" key="4">
    <source>
        <dbReference type="Proteomes" id="UP000663855"/>
    </source>
</evidence>
<feature type="compositionally biased region" description="Basic residues" evidence="1">
    <location>
        <begin position="189"/>
        <end position="198"/>
    </location>
</feature>
<dbReference type="EMBL" id="CAJNOV010005130">
    <property type="protein sequence ID" value="CAF1198616.1"/>
    <property type="molecule type" value="Genomic_DNA"/>
</dbReference>
<protein>
    <submittedName>
        <fullName evidence="2">Uncharacterized protein</fullName>
    </submittedName>
</protein>
<dbReference type="Proteomes" id="UP000663855">
    <property type="component" value="Unassembled WGS sequence"/>
</dbReference>
<feature type="region of interest" description="Disordered" evidence="1">
    <location>
        <begin position="175"/>
        <end position="198"/>
    </location>
</feature>
<evidence type="ECO:0000256" key="1">
    <source>
        <dbReference type="SAM" id="MobiDB-lite"/>
    </source>
</evidence>
<sequence>MSSITFVPRATTTTSYQGPSYSAATTANLPNINIPPMRPAYLNPNPVPRPIQPTYQQLNQQVQRKPALYGAGQRKYNPFHKFQTGTTTTFNGYTNITGARQAIIPPRPAPRRFIPQQQQPSYQYPQQQYPQQNYNNYNNNHYNNNTNNLPALLNLNPSHLPPQQHTRSFQHAQQYNPNQQHQHYPRPMSRSRFHVLSQ</sequence>
<reference evidence="2" key="1">
    <citation type="submission" date="2021-02" db="EMBL/GenBank/DDBJ databases">
        <authorList>
            <person name="Nowell W R."/>
        </authorList>
    </citation>
    <scope>NUCLEOTIDE SEQUENCE</scope>
</reference>
<dbReference type="AlphaFoldDB" id="A0A814WA35"/>
<organism evidence="2 4">
    <name type="scientific">Rotaria magnacalcarata</name>
    <dbReference type="NCBI Taxonomy" id="392030"/>
    <lineage>
        <taxon>Eukaryota</taxon>
        <taxon>Metazoa</taxon>
        <taxon>Spiralia</taxon>
        <taxon>Gnathifera</taxon>
        <taxon>Rotifera</taxon>
        <taxon>Eurotatoria</taxon>
        <taxon>Bdelloidea</taxon>
        <taxon>Philodinida</taxon>
        <taxon>Philodinidae</taxon>
        <taxon>Rotaria</taxon>
    </lineage>
</organism>
<feature type="region of interest" description="Disordered" evidence="1">
    <location>
        <begin position="1"/>
        <end position="20"/>
    </location>
</feature>
<feature type="non-terminal residue" evidence="2">
    <location>
        <position position="198"/>
    </location>
</feature>
<comment type="caution">
    <text evidence="2">The sequence shown here is derived from an EMBL/GenBank/DDBJ whole genome shotgun (WGS) entry which is preliminary data.</text>
</comment>
<gene>
    <name evidence="3" type="ORF">BYL167_LOCUS58567</name>
    <name evidence="2" type="ORF">CJN711_LOCUS11897</name>
</gene>
<dbReference type="Proteomes" id="UP000681967">
    <property type="component" value="Unassembled WGS sequence"/>
</dbReference>
<name>A0A814WA35_9BILA</name>
<evidence type="ECO:0000313" key="3">
    <source>
        <dbReference type="EMBL" id="CAF5055089.1"/>
    </source>
</evidence>
<accession>A0A814WA35</accession>
<evidence type="ECO:0000313" key="2">
    <source>
        <dbReference type="EMBL" id="CAF1198616.1"/>
    </source>
</evidence>
<proteinExistence type="predicted"/>